<organism evidence="9 10">
    <name type="scientific">Ramazzottius varieornatus</name>
    <name type="common">Water bear</name>
    <name type="synonym">Tardigrade</name>
    <dbReference type="NCBI Taxonomy" id="947166"/>
    <lineage>
        <taxon>Eukaryota</taxon>
        <taxon>Metazoa</taxon>
        <taxon>Ecdysozoa</taxon>
        <taxon>Tardigrada</taxon>
        <taxon>Eutardigrada</taxon>
        <taxon>Parachela</taxon>
        <taxon>Hypsibioidea</taxon>
        <taxon>Ramazzottiidae</taxon>
        <taxon>Ramazzottius</taxon>
    </lineage>
</organism>
<dbReference type="GO" id="GO:0035556">
    <property type="term" value="P:intracellular signal transduction"/>
    <property type="evidence" value="ECO:0007669"/>
    <property type="project" value="InterPro"/>
</dbReference>
<dbReference type="Proteomes" id="UP000186922">
    <property type="component" value="Unassembled WGS sequence"/>
</dbReference>
<dbReference type="CDD" id="cd07302">
    <property type="entry name" value="CHD"/>
    <property type="match status" value="1"/>
</dbReference>
<evidence type="ECO:0000259" key="8">
    <source>
        <dbReference type="PROSITE" id="PS50125"/>
    </source>
</evidence>
<dbReference type="PANTHER" id="PTHR11920:SF501">
    <property type="entry name" value="GUANYLATE CYCLASE 32E"/>
    <property type="match status" value="1"/>
</dbReference>
<comment type="subcellular location">
    <subcellularLocation>
        <location evidence="1">Membrane</location>
    </subcellularLocation>
</comment>
<dbReference type="OrthoDB" id="6127067at2759"/>
<reference evidence="9 10" key="1">
    <citation type="journal article" date="2016" name="Nat. Commun.">
        <title>Extremotolerant tardigrade genome and improved radiotolerance of human cultured cells by tardigrade-unique protein.</title>
        <authorList>
            <person name="Hashimoto T."/>
            <person name="Horikawa D.D."/>
            <person name="Saito Y."/>
            <person name="Kuwahara H."/>
            <person name="Kozuka-Hata H."/>
            <person name="Shin-I T."/>
            <person name="Minakuchi Y."/>
            <person name="Ohishi K."/>
            <person name="Motoyama A."/>
            <person name="Aizu T."/>
            <person name="Enomoto A."/>
            <person name="Kondo K."/>
            <person name="Tanaka S."/>
            <person name="Hara Y."/>
            <person name="Koshikawa S."/>
            <person name="Sagara H."/>
            <person name="Miura T."/>
            <person name="Yokobori S."/>
            <person name="Miyagawa K."/>
            <person name="Suzuki Y."/>
            <person name="Kubo T."/>
            <person name="Oyama M."/>
            <person name="Kohara Y."/>
            <person name="Fujiyama A."/>
            <person name="Arakawa K."/>
            <person name="Katayama T."/>
            <person name="Toyoda A."/>
            <person name="Kunieda T."/>
        </authorList>
    </citation>
    <scope>NUCLEOTIDE SEQUENCE [LARGE SCALE GENOMIC DNA]</scope>
    <source>
        <strain evidence="9 10">YOKOZUNA-1</strain>
    </source>
</reference>
<keyword evidence="2" id="KW-0812">Transmembrane</keyword>
<keyword evidence="5" id="KW-0472">Membrane</keyword>
<dbReference type="PROSITE" id="PS50125">
    <property type="entry name" value="GUANYLATE_CYCLASE_2"/>
    <property type="match status" value="1"/>
</dbReference>
<comment type="caution">
    <text evidence="9">The sequence shown here is derived from an EMBL/GenBank/DDBJ whole genome shotgun (WGS) entry which is preliminary data.</text>
</comment>
<evidence type="ECO:0000313" key="10">
    <source>
        <dbReference type="Proteomes" id="UP000186922"/>
    </source>
</evidence>
<evidence type="ECO:0000256" key="7">
    <source>
        <dbReference type="ARBA" id="ARBA00023239"/>
    </source>
</evidence>
<keyword evidence="3" id="KW-0547">Nucleotide-binding</keyword>
<evidence type="ECO:0000256" key="3">
    <source>
        <dbReference type="ARBA" id="ARBA00022741"/>
    </source>
</evidence>
<name>A0A1D1UYY1_RAMVA</name>
<dbReference type="EMBL" id="BDGG01000003">
    <property type="protein sequence ID" value="GAU94816.1"/>
    <property type="molecule type" value="Genomic_DNA"/>
</dbReference>
<evidence type="ECO:0000256" key="2">
    <source>
        <dbReference type="ARBA" id="ARBA00022692"/>
    </source>
</evidence>
<evidence type="ECO:0000256" key="5">
    <source>
        <dbReference type="ARBA" id="ARBA00023136"/>
    </source>
</evidence>
<dbReference type="STRING" id="947166.A0A1D1UYY1"/>
<gene>
    <name evidence="9" type="primary">RvY_06528-1</name>
    <name evidence="9" type="synonym">RvY_06528.1</name>
    <name evidence="9" type="ORF">RvY_06528</name>
</gene>
<evidence type="ECO:0000256" key="6">
    <source>
        <dbReference type="ARBA" id="ARBA00023180"/>
    </source>
</evidence>
<dbReference type="GO" id="GO:0004016">
    <property type="term" value="F:adenylate cyclase activity"/>
    <property type="evidence" value="ECO:0007669"/>
    <property type="project" value="TreeGrafter"/>
</dbReference>
<evidence type="ECO:0000256" key="4">
    <source>
        <dbReference type="ARBA" id="ARBA00022989"/>
    </source>
</evidence>
<dbReference type="GO" id="GO:0005886">
    <property type="term" value="C:plasma membrane"/>
    <property type="evidence" value="ECO:0007669"/>
    <property type="project" value="TreeGrafter"/>
</dbReference>
<dbReference type="InterPro" id="IPR050401">
    <property type="entry name" value="Cyclic_nucleotide_synthase"/>
</dbReference>
<keyword evidence="7" id="KW-0456">Lyase</keyword>
<keyword evidence="6" id="KW-0325">Glycoprotein</keyword>
<dbReference type="SMART" id="SM00044">
    <property type="entry name" value="CYCc"/>
    <property type="match status" value="1"/>
</dbReference>
<protein>
    <recommendedName>
        <fullName evidence="8">Guanylate cyclase domain-containing protein</fullName>
    </recommendedName>
</protein>
<proteinExistence type="predicted"/>
<feature type="domain" description="Guanylate cyclase" evidence="8">
    <location>
        <begin position="1"/>
        <end position="92"/>
    </location>
</feature>
<evidence type="ECO:0000256" key="1">
    <source>
        <dbReference type="ARBA" id="ARBA00004370"/>
    </source>
</evidence>
<keyword evidence="4" id="KW-1133">Transmembrane helix</keyword>
<dbReference type="GO" id="GO:0000166">
    <property type="term" value="F:nucleotide binding"/>
    <property type="evidence" value="ECO:0007669"/>
    <property type="project" value="UniProtKB-KW"/>
</dbReference>
<accession>A0A1D1UYY1</accession>
<dbReference type="GO" id="GO:0001653">
    <property type="term" value="F:peptide receptor activity"/>
    <property type="evidence" value="ECO:0007669"/>
    <property type="project" value="TreeGrafter"/>
</dbReference>
<dbReference type="Gene3D" id="3.30.70.1230">
    <property type="entry name" value="Nucleotide cyclase"/>
    <property type="match status" value="1"/>
</dbReference>
<dbReference type="AlphaFoldDB" id="A0A1D1UYY1"/>
<dbReference type="SUPFAM" id="SSF55073">
    <property type="entry name" value="Nucleotide cyclase"/>
    <property type="match status" value="1"/>
</dbReference>
<dbReference type="Pfam" id="PF00211">
    <property type="entry name" value="Guanylate_cyc"/>
    <property type="match status" value="1"/>
</dbReference>
<dbReference type="InterPro" id="IPR029787">
    <property type="entry name" value="Nucleotide_cyclase"/>
</dbReference>
<keyword evidence="10" id="KW-1185">Reference proteome</keyword>
<sequence length="152" mass="17211">MDKRIEQYDVYKVETIGDAYLCASGLPERNGNKHSYEMGSMALELISDVAQIRLPHKPDYALRLRIGLNTGPCAAGVIGRFGDTVNTASRMESNGEPLRIHITQSTYDALRYFNVFEMECRGEMHIKGKGLMTTYWLLGKTKEDKRNLFIEG</sequence>
<dbReference type="InterPro" id="IPR001054">
    <property type="entry name" value="A/G_cyclase"/>
</dbReference>
<dbReference type="GO" id="GO:0007168">
    <property type="term" value="P:receptor guanylyl cyclase signaling pathway"/>
    <property type="evidence" value="ECO:0007669"/>
    <property type="project" value="TreeGrafter"/>
</dbReference>
<evidence type="ECO:0000313" key="9">
    <source>
        <dbReference type="EMBL" id="GAU94816.1"/>
    </source>
</evidence>
<dbReference type="PANTHER" id="PTHR11920">
    <property type="entry name" value="GUANYLYL CYCLASE"/>
    <property type="match status" value="1"/>
</dbReference>
<dbReference type="GO" id="GO:0004383">
    <property type="term" value="F:guanylate cyclase activity"/>
    <property type="evidence" value="ECO:0007669"/>
    <property type="project" value="TreeGrafter"/>
</dbReference>